<accession>A0A158B6A0</accession>
<comment type="cofactor">
    <cofactor evidence="9">
        <name>Mg(2+)</name>
        <dbReference type="ChEBI" id="CHEBI:18420"/>
    </cofactor>
    <cofactor evidence="9">
        <name>Mn(2+)</name>
        <dbReference type="ChEBI" id="CHEBI:29035"/>
    </cofactor>
    <text evidence="9">Mg(2+). Can also accept Mn(2+).</text>
</comment>
<sequence length="400" mass="42817">MADVILVLNAGSSSIKFSAFDVKGGELELVTRGQVEGLFSSPHFVAFDAKGEKTGEHKWGDGERLEHADAIAYLGAFLRGHGAGHRLIGVGHRVVHGGAQFTKPVLTNPEVLDELDKLTPLAPLHQPHNLKPIRIVAERNPDLPQVACFDTAFHATQAPLAQAFALPESITKNGVRRYGFHGLSYEYIASALPDIAPDAARGRTVVAHLGNGASLCAIHAGKSVASTMGFTAVDGLMMGTRCGNLDPGVILYMLDELGMNAREIEDLLYRSSGLLGVSGISGDMRALLASDDERARFATDLYVYRIAREIGSMSAALQGLDAIVFTAGIGEHSKEIRQRVCEQAAWWGIELDRKANESGGPRISTGSGKVSAWVIPTNEELMIARHTFALIDGKREGAST</sequence>
<dbReference type="InterPro" id="IPR004372">
    <property type="entry name" value="Ac/propionate_kinase"/>
</dbReference>
<comment type="caution">
    <text evidence="11">The sequence shown here is derived from an EMBL/GenBank/DDBJ whole genome shotgun (WGS) entry which is preliminary data.</text>
</comment>
<evidence type="ECO:0000256" key="1">
    <source>
        <dbReference type="ARBA" id="ARBA00008748"/>
    </source>
</evidence>
<dbReference type="RefSeq" id="WP_061124852.1">
    <property type="nucleotide sequence ID" value="NZ_FCOF02000011.1"/>
</dbReference>
<keyword evidence="2 9" id="KW-0963">Cytoplasm</keyword>
<evidence type="ECO:0000313" key="12">
    <source>
        <dbReference type="Proteomes" id="UP000054870"/>
    </source>
</evidence>
<comment type="subcellular location">
    <subcellularLocation>
        <location evidence="9">Cytoplasm</location>
    </subcellularLocation>
</comment>
<dbReference type="NCBIfam" id="TIGR00016">
    <property type="entry name" value="ackA"/>
    <property type="match status" value="1"/>
</dbReference>
<dbReference type="GO" id="GO:0006083">
    <property type="term" value="P:acetate metabolic process"/>
    <property type="evidence" value="ECO:0007669"/>
    <property type="project" value="TreeGrafter"/>
</dbReference>
<keyword evidence="8 9" id="KW-0460">Magnesium</keyword>
<evidence type="ECO:0000256" key="6">
    <source>
        <dbReference type="ARBA" id="ARBA00022777"/>
    </source>
</evidence>
<dbReference type="GO" id="GO:0008776">
    <property type="term" value="F:acetate kinase activity"/>
    <property type="evidence" value="ECO:0007669"/>
    <property type="project" value="UniProtKB-UniRule"/>
</dbReference>
<reference evidence="11" key="1">
    <citation type="submission" date="2016-01" db="EMBL/GenBank/DDBJ databases">
        <authorList>
            <person name="Peeters C."/>
        </authorList>
    </citation>
    <scope>NUCLEOTIDE SEQUENCE [LARGE SCALE GENOMIC DNA]</scope>
    <source>
        <strain evidence="11">LMG 29318</strain>
    </source>
</reference>
<evidence type="ECO:0000256" key="2">
    <source>
        <dbReference type="ARBA" id="ARBA00022490"/>
    </source>
</evidence>
<feature type="binding site" evidence="9">
    <location>
        <position position="16"/>
    </location>
    <ligand>
        <name>ATP</name>
        <dbReference type="ChEBI" id="CHEBI:30616"/>
    </ligand>
</feature>
<comment type="catalytic activity">
    <reaction evidence="9">
        <text>acetate + ATP = acetyl phosphate + ADP</text>
        <dbReference type="Rhea" id="RHEA:11352"/>
        <dbReference type="ChEBI" id="CHEBI:22191"/>
        <dbReference type="ChEBI" id="CHEBI:30089"/>
        <dbReference type="ChEBI" id="CHEBI:30616"/>
        <dbReference type="ChEBI" id="CHEBI:456216"/>
        <dbReference type="EC" id="2.7.2.1"/>
    </reaction>
</comment>
<dbReference type="PROSITE" id="PS01075">
    <property type="entry name" value="ACETATE_KINASE_1"/>
    <property type="match status" value="1"/>
</dbReference>
<proteinExistence type="inferred from homology"/>
<evidence type="ECO:0000256" key="10">
    <source>
        <dbReference type="RuleBase" id="RU003835"/>
    </source>
</evidence>
<keyword evidence="12" id="KW-1185">Reference proteome</keyword>
<feature type="binding site" evidence="9">
    <location>
        <begin position="328"/>
        <end position="332"/>
    </location>
    <ligand>
        <name>ATP</name>
        <dbReference type="ChEBI" id="CHEBI:30616"/>
    </ligand>
</feature>
<dbReference type="UniPathway" id="UPA00340">
    <property type="reaction ID" value="UER00458"/>
</dbReference>
<evidence type="ECO:0000313" key="11">
    <source>
        <dbReference type="EMBL" id="SAK64897.1"/>
    </source>
</evidence>
<dbReference type="InterPro" id="IPR000890">
    <property type="entry name" value="Aliphatic_acid_kin_short-chain"/>
</dbReference>
<keyword evidence="4 9" id="KW-0479">Metal-binding</keyword>
<evidence type="ECO:0000256" key="7">
    <source>
        <dbReference type="ARBA" id="ARBA00022840"/>
    </source>
</evidence>
<dbReference type="InterPro" id="IPR043129">
    <property type="entry name" value="ATPase_NBD"/>
</dbReference>
<dbReference type="GO" id="GO:0005524">
    <property type="term" value="F:ATP binding"/>
    <property type="evidence" value="ECO:0007669"/>
    <property type="project" value="UniProtKB-KW"/>
</dbReference>
<dbReference type="Pfam" id="PF00871">
    <property type="entry name" value="Acetate_kinase"/>
    <property type="match status" value="1"/>
</dbReference>
<dbReference type="EMBL" id="FCOF02000011">
    <property type="protein sequence ID" value="SAK64897.1"/>
    <property type="molecule type" value="Genomic_DNA"/>
</dbReference>
<dbReference type="OrthoDB" id="9802453at2"/>
<dbReference type="AlphaFoldDB" id="A0A158B6A0"/>
<dbReference type="GO" id="GO:0006085">
    <property type="term" value="P:acetyl-CoA biosynthetic process"/>
    <property type="evidence" value="ECO:0007669"/>
    <property type="project" value="UniProtKB-UniRule"/>
</dbReference>
<evidence type="ECO:0000256" key="8">
    <source>
        <dbReference type="ARBA" id="ARBA00022842"/>
    </source>
</evidence>
<keyword evidence="6 9" id="KW-0418">Kinase</keyword>
<comment type="subunit">
    <text evidence="9">Homodimer.</text>
</comment>
<comment type="pathway">
    <text evidence="9">Metabolic intermediate biosynthesis; acetyl-CoA biosynthesis; acetyl-CoA from acetate: step 1/2.</text>
</comment>
<feature type="site" description="Transition state stabilizer" evidence="9">
    <location>
        <position position="181"/>
    </location>
</feature>
<dbReference type="InterPro" id="IPR023865">
    <property type="entry name" value="Aliphatic_acid_kinase_CS"/>
</dbReference>
<dbReference type="EC" id="2.7.2.1" evidence="9"/>
<dbReference type="GO" id="GO:0000287">
    <property type="term" value="F:magnesium ion binding"/>
    <property type="evidence" value="ECO:0007669"/>
    <property type="project" value="UniProtKB-UniRule"/>
</dbReference>
<dbReference type="PROSITE" id="PS01076">
    <property type="entry name" value="ACETATE_KINASE_2"/>
    <property type="match status" value="1"/>
</dbReference>
<dbReference type="GO" id="GO:0005829">
    <property type="term" value="C:cytosol"/>
    <property type="evidence" value="ECO:0007669"/>
    <property type="project" value="TreeGrafter"/>
</dbReference>
<keyword evidence="7 9" id="KW-0067">ATP-binding</keyword>
<protein>
    <recommendedName>
        <fullName evidence="9">Acetate kinase</fullName>
        <ecNumber evidence="9">2.7.2.1</ecNumber>
    </recommendedName>
    <alternativeName>
        <fullName evidence="9">Acetokinase</fullName>
    </alternativeName>
</protein>
<feature type="binding site" evidence="9">
    <location>
        <begin position="283"/>
        <end position="285"/>
    </location>
    <ligand>
        <name>ATP</name>
        <dbReference type="ChEBI" id="CHEBI:30616"/>
    </ligand>
</feature>
<dbReference type="Gene3D" id="3.30.420.40">
    <property type="match status" value="2"/>
</dbReference>
<dbReference type="PANTHER" id="PTHR21060">
    <property type="entry name" value="ACETATE KINASE"/>
    <property type="match status" value="1"/>
</dbReference>
<evidence type="ECO:0000256" key="5">
    <source>
        <dbReference type="ARBA" id="ARBA00022741"/>
    </source>
</evidence>
<evidence type="ECO:0000256" key="4">
    <source>
        <dbReference type="ARBA" id="ARBA00022723"/>
    </source>
</evidence>
<name>A0A158B6A0_9BURK</name>
<dbReference type="SUPFAM" id="SSF53067">
    <property type="entry name" value="Actin-like ATPase domain"/>
    <property type="match status" value="2"/>
</dbReference>
<dbReference type="PIRSF" id="PIRSF000722">
    <property type="entry name" value="Acetate_prop_kin"/>
    <property type="match status" value="1"/>
</dbReference>
<keyword evidence="3 9" id="KW-0808">Transferase</keyword>
<evidence type="ECO:0000256" key="3">
    <source>
        <dbReference type="ARBA" id="ARBA00022679"/>
    </source>
</evidence>
<feature type="binding site" evidence="9">
    <location>
        <begin position="208"/>
        <end position="212"/>
    </location>
    <ligand>
        <name>ATP</name>
        <dbReference type="ChEBI" id="CHEBI:30616"/>
    </ligand>
</feature>
<dbReference type="Proteomes" id="UP000054870">
    <property type="component" value="Unassembled WGS sequence"/>
</dbReference>
<feature type="active site" description="Proton donor/acceptor" evidence="9">
    <location>
        <position position="150"/>
    </location>
</feature>
<gene>
    <name evidence="9" type="primary">ackA</name>
    <name evidence="11" type="ORF">AWB75_02986</name>
</gene>
<evidence type="ECO:0000256" key="9">
    <source>
        <dbReference type="HAMAP-Rule" id="MF_00020"/>
    </source>
</evidence>
<feature type="binding site" evidence="9">
    <location>
        <position position="9"/>
    </location>
    <ligand>
        <name>Mg(2+)</name>
        <dbReference type="ChEBI" id="CHEBI:18420"/>
    </ligand>
</feature>
<comment type="function">
    <text evidence="9">Catalyzes the formation of acetyl phosphate from acetate and ATP. Can also catalyze the reverse reaction.</text>
</comment>
<feature type="site" description="Transition state stabilizer" evidence="9">
    <location>
        <position position="241"/>
    </location>
</feature>
<feature type="binding site" evidence="9">
    <location>
        <position position="93"/>
    </location>
    <ligand>
        <name>substrate</name>
    </ligand>
</feature>
<keyword evidence="5 9" id="KW-0547">Nucleotide-binding</keyword>
<comment type="similarity">
    <text evidence="1 9 10">Belongs to the acetokinase family.</text>
</comment>
<dbReference type="PRINTS" id="PR00471">
    <property type="entry name" value="ACETATEKNASE"/>
</dbReference>
<feature type="binding site" evidence="9">
    <location>
        <position position="379"/>
    </location>
    <ligand>
        <name>Mg(2+)</name>
        <dbReference type="ChEBI" id="CHEBI:18420"/>
    </ligand>
</feature>
<dbReference type="HAMAP" id="MF_00020">
    <property type="entry name" value="Acetate_kinase"/>
    <property type="match status" value="1"/>
</dbReference>
<organism evidence="11 12">
    <name type="scientific">Caballeronia catudaia</name>
    <dbReference type="NCBI Taxonomy" id="1777136"/>
    <lineage>
        <taxon>Bacteria</taxon>
        <taxon>Pseudomonadati</taxon>
        <taxon>Pseudomonadota</taxon>
        <taxon>Betaproteobacteria</taxon>
        <taxon>Burkholderiales</taxon>
        <taxon>Burkholderiaceae</taxon>
        <taxon>Caballeronia</taxon>
    </lineage>
</organism>
<dbReference type="PANTHER" id="PTHR21060:SF21">
    <property type="entry name" value="ACETATE KINASE"/>
    <property type="match status" value="1"/>
</dbReference>